<dbReference type="OrthoDB" id="3369036at2"/>
<proteinExistence type="predicted"/>
<gene>
    <name evidence="1" type="ORF">CLV67_101260</name>
</gene>
<evidence type="ECO:0000313" key="1">
    <source>
        <dbReference type="EMBL" id="PRX25543.1"/>
    </source>
</evidence>
<evidence type="ECO:0000313" key="2">
    <source>
        <dbReference type="Proteomes" id="UP000239415"/>
    </source>
</evidence>
<sequence length="134" mass="15629">MILYTSRYQRFRPSQGAPVRTTVGFPQFKLAYELAGHAQLISPTWQMVRLGNEAFYREQYMGMLDARGLDAIEDELLEISDRAGADRLVLLCFCDLSKPDGWCHRRMFAEWWERETRGEEEVLELAEQPHPGLF</sequence>
<dbReference type="EMBL" id="PVMZ01000001">
    <property type="protein sequence ID" value="PRX25543.1"/>
    <property type="molecule type" value="Genomic_DNA"/>
</dbReference>
<evidence type="ECO:0008006" key="3">
    <source>
        <dbReference type="Google" id="ProtNLM"/>
    </source>
</evidence>
<dbReference type="RefSeq" id="WP_106315272.1">
    <property type="nucleotide sequence ID" value="NZ_BOMO01000024.1"/>
</dbReference>
<name>A0A2T0KP66_9ACTN</name>
<protein>
    <recommendedName>
        <fullName evidence="3">DUF488 family protein</fullName>
    </recommendedName>
</protein>
<comment type="caution">
    <text evidence="1">The sequence shown here is derived from an EMBL/GenBank/DDBJ whole genome shotgun (WGS) entry which is preliminary data.</text>
</comment>
<dbReference type="AlphaFoldDB" id="A0A2T0KP66"/>
<dbReference type="Proteomes" id="UP000239415">
    <property type="component" value="Unassembled WGS sequence"/>
</dbReference>
<accession>A0A2T0KP66</accession>
<keyword evidence="2" id="KW-1185">Reference proteome</keyword>
<organism evidence="1 2">
    <name type="scientific">Actinoplanes italicus</name>
    <dbReference type="NCBI Taxonomy" id="113567"/>
    <lineage>
        <taxon>Bacteria</taxon>
        <taxon>Bacillati</taxon>
        <taxon>Actinomycetota</taxon>
        <taxon>Actinomycetes</taxon>
        <taxon>Micromonosporales</taxon>
        <taxon>Micromonosporaceae</taxon>
        <taxon>Actinoplanes</taxon>
    </lineage>
</organism>
<reference evidence="1 2" key="1">
    <citation type="submission" date="2018-03" db="EMBL/GenBank/DDBJ databases">
        <title>Genomic Encyclopedia of Archaeal and Bacterial Type Strains, Phase II (KMG-II): from individual species to whole genera.</title>
        <authorList>
            <person name="Goeker M."/>
        </authorList>
    </citation>
    <scope>NUCLEOTIDE SEQUENCE [LARGE SCALE GENOMIC DNA]</scope>
    <source>
        <strain evidence="1 2">DSM 43146</strain>
    </source>
</reference>